<dbReference type="EMBL" id="FZOJ01000012">
    <property type="protein sequence ID" value="SNS54046.1"/>
    <property type="molecule type" value="Genomic_DNA"/>
</dbReference>
<dbReference type="GO" id="GO:0000976">
    <property type="term" value="F:transcription cis-regulatory region binding"/>
    <property type="evidence" value="ECO:0007669"/>
    <property type="project" value="TreeGrafter"/>
</dbReference>
<keyword evidence="2" id="KW-0238">DNA-binding</keyword>
<dbReference type="SUPFAM" id="SSF53822">
    <property type="entry name" value="Periplasmic binding protein-like I"/>
    <property type="match status" value="1"/>
</dbReference>
<dbReference type="Proteomes" id="UP000198304">
    <property type="component" value="Unassembled WGS sequence"/>
</dbReference>
<dbReference type="PROSITE" id="PS00356">
    <property type="entry name" value="HTH_LACI_1"/>
    <property type="match status" value="1"/>
</dbReference>
<dbReference type="Pfam" id="PF00532">
    <property type="entry name" value="Peripla_BP_1"/>
    <property type="match status" value="1"/>
</dbReference>
<dbReference type="SUPFAM" id="SSF47413">
    <property type="entry name" value="lambda repressor-like DNA-binding domains"/>
    <property type="match status" value="1"/>
</dbReference>
<dbReference type="CDD" id="cd01392">
    <property type="entry name" value="HTH_LacI"/>
    <property type="match status" value="1"/>
</dbReference>
<accession>A0A239FAU8</accession>
<dbReference type="Gene3D" id="3.40.50.2300">
    <property type="match status" value="2"/>
</dbReference>
<organism evidence="5 6">
    <name type="scientific">Anaerovirgula multivorans</name>
    <dbReference type="NCBI Taxonomy" id="312168"/>
    <lineage>
        <taxon>Bacteria</taxon>
        <taxon>Bacillati</taxon>
        <taxon>Bacillota</taxon>
        <taxon>Clostridia</taxon>
        <taxon>Peptostreptococcales</taxon>
        <taxon>Natronincolaceae</taxon>
        <taxon>Anaerovirgula</taxon>
    </lineage>
</organism>
<keyword evidence="1" id="KW-0805">Transcription regulation</keyword>
<dbReference type="PANTHER" id="PTHR30146:SF149">
    <property type="entry name" value="HTH-TYPE TRANSCRIPTIONAL REGULATOR EBGR"/>
    <property type="match status" value="1"/>
</dbReference>
<name>A0A239FAU8_9FIRM</name>
<evidence type="ECO:0000259" key="4">
    <source>
        <dbReference type="PROSITE" id="PS50932"/>
    </source>
</evidence>
<protein>
    <submittedName>
        <fullName evidence="5">Transcriptional regulator, LacI family</fullName>
    </submittedName>
</protein>
<dbReference type="PANTHER" id="PTHR30146">
    <property type="entry name" value="LACI-RELATED TRANSCRIPTIONAL REPRESSOR"/>
    <property type="match status" value="1"/>
</dbReference>
<reference evidence="5 6" key="1">
    <citation type="submission" date="2017-06" db="EMBL/GenBank/DDBJ databases">
        <authorList>
            <person name="Kim H.J."/>
            <person name="Triplett B.A."/>
        </authorList>
    </citation>
    <scope>NUCLEOTIDE SEQUENCE [LARGE SCALE GENOMIC DNA]</scope>
    <source>
        <strain evidence="5 6">SCA</strain>
    </source>
</reference>
<dbReference type="Pfam" id="PF00356">
    <property type="entry name" value="LacI"/>
    <property type="match status" value="1"/>
</dbReference>
<sequence>MRFTIKDIAREANVSIATVSRVINNKNEGMSLETREKILNIMKKHNYVPSSLARSMITKKTNIIGLILPDINNPFFPGIVRGAEDAANSYGYNIILCNTDDNPEKEKTYIEILKEKCVDGMIYTSTLNPIDENLQLFKRHKIPTVFVDRIVESDDIPFIFTDGKKGMFKIVEYLIQNGHKEIAYIAGEKKSQFNHSRLEGYKSALSKYNIPLNQNLIFMGDYKLSGGKRCMESLLDLKEKFSAVACENDLMAIGALEMLNDRKIKVPREISITGYDNIFLTNVTSPKITTIAQPIYEMGYKAMELLIKIVNKDNDPVDNKIILEPELVIKDSVWKRGD</sequence>
<keyword evidence="6" id="KW-1185">Reference proteome</keyword>
<dbReference type="CDD" id="cd06267">
    <property type="entry name" value="PBP1_LacI_sugar_binding-like"/>
    <property type="match status" value="1"/>
</dbReference>
<dbReference type="PRINTS" id="PR00036">
    <property type="entry name" value="HTHLACI"/>
</dbReference>
<dbReference type="AlphaFoldDB" id="A0A239FAU8"/>
<dbReference type="Gene3D" id="1.10.260.40">
    <property type="entry name" value="lambda repressor-like DNA-binding domains"/>
    <property type="match status" value="1"/>
</dbReference>
<dbReference type="PROSITE" id="PS50932">
    <property type="entry name" value="HTH_LACI_2"/>
    <property type="match status" value="1"/>
</dbReference>
<dbReference type="InterPro" id="IPR028082">
    <property type="entry name" value="Peripla_BP_I"/>
</dbReference>
<evidence type="ECO:0000256" key="1">
    <source>
        <dbReference type="ARBA" id="ARBA00023015"/>
    </source>
</evidence>
<dbReference type="InterPro" id="IPR001761">
    <property type="entry name" value="Peripla_BP/Lac1_sug-bd_dom"/>
</dbReference>
<dbReference type="InterPro" id="IPR010982">
    <property type="entry name" value="Lambda_DNA-bd_dom_sf"/>
</dbReference>
<proteinExistence type="predicted"/>
<gene>
    <name evidence="5" type="ORF">SAMN05446037_1012102</name>
</gene>
<dbReference type="SMART" id="SM00354">
    <property type="entry name" value="HTH_LACI"/>
    <property type="match status" value="1"/>
</dbReference>
<dbReference type="RefSeq" id="WP_089283412.1">
    <property type="nucleotide sequence ID" value="NZ_FZOJ01000012.1"/>
</dbReference>
<feature type="domain" description="HTH lacI-type" evidence="4">
    <location>
        <begin position="3"/>
        <end position="58"/>
    </location>
</feature>
<evidence type="ECO:0000256" key="3">
    <source>
        <dbReference type="ARBA" id="ARBA00023163"/>
    </source>
</evidence>
<dbReference type="InterPro" id="IPR000843">
    <property type="entry name" value="HTH_LacI"/>
</dbReference>
<evidence type="ECO:0000313" key="5">
    <source>
        <dbReference type="EMBL" id="SNS54046.1"/>
    </source>
</evidence>
<keyword evidence="3" id="KW-0804">Transcription</keyword>
<evidence type="ECO:0000313" key="6">
    <source>
        <dbReference type="Proteomes" id="UP000198304"/>
    </source>
</evidence>
<evidence type="ECO:0000256" key="2">
    <source>
        <dbReference type="ARBA" id="ARBA00023125"/>
    </source>
</evidence>
<dbReference type="GO" id="GO:0003700">
    <property type="term" value="F:DNA-binding transcription factor activity"/>
    <property type="evidence" value="ECO:0007669"/>
    <property type="project" value="TreeGrafter"/>
</dbReference>
<dbReference type="OrthoDB" id="9784962at2"/>